<gene>
    <name evidence="2" type="ORF">C6Y14_25210</name>
</gene>
<protein>
    <submittedName>
        <fullName evidence="2">ABC transporter substrate-binding protein</fullName>
    </submittedName>
</protein>
<evidence type="ECO:0000256" key="1">
    <source>
        <dbReference type="SAM" id="SignalP"/>
    </source>
</evidence>
<dbReference type="PANTHER" id="PTHR43649">
    <property type="entry name" value="ARABINOSE-BINDING PROTEIN-RELATED"/>
    <property type="match status" value="1"/>
</dbReference>
<proteinExistence type="predicted"/>
<dbReference type="Pfam" id="PF01547">
    <property type="entry name" value="SBP_bac_1"/>
    <property type="match status" value="1"/>
</dbReference>
<reference evidence="2 3" key="1">
    <citation type="submission" date="2018-03" db="EMBL/GenBank/DDBJ databases">
        <title>Streptomyces dioscori sp. nov., a novel endophytic actinobacterium isolated from bulbil of Dioscorea bulbifera L.</title>
        <authorList>
            <person name="Zhikuan W."/>
        </authorList>
    </citation>
    <scope>NUCLEOTIDE SEQUENCE [LARGE SCALE GENOMIC DNA]</scope>
    <source>
        <strain evidence="2 3">A217</strain>
    </source>
</reference>
<dbReference type="SUPFAM" id="SSF53850">
    <property type="entry name" value="Periplasmic binding protein-like II"/>
    <property type="match status" value="1"/>
</dbReference>
<dbReference type="AlphaFoldDB" id="A0A2P8Q3H0"/>
<keyword evidence="3" id="KW-1185">Reference proteome</keyword>
<sequence length="445" mass="47854">MAAAHRPSGTSGRPTRRTVLRRSAAVVGGAAASAALSACAGPGSGVDADGRVRIEVWHGQTDTGRAAIEDLTAEFNRTHPRIRVDLGGGVLSDAMLQKITAALASGSFPDIAYIFGSDLASVARSPSVVDLTDTFHSGPVPWKDFWAPAREAVTLNGQVRAAPALIDSLAVVCNKKLFRDAGLPLPRPGWSWDDFTRTAARLTDRARGVFGTGWPGVGDEDTVWRLWPMIWDLGGDVTSRDGRRIGFEDTGLRALRTVEDLVKTRSVYVDAKPGSEQMYRVFLSGRMGMAVTGPWQLPDIRQAKVDYHVVPLPSYSGKPITISGPDTWTVFDNGSARVEAARTFVTWLSRPAQDVQWDINAGSLPMSRGTQALPAWQKQEAGTPGLRVFTKSLESARVRPVHPAYPQISQSLGQAITAVLLGRSSPAEALRDCVDEANAALLIPR</sequence>
<organism evidence="2 3">
    <name type="scientific">Streptomyces dioscori</name>
    <dbReference type="NCBI Taxonomy" id="2109333"/>
    <lineage>
        <taxon>Bacteria</taxon>
        <taxon>Bacillati</taxon>
        <taxon>Actinomycetota</taxon>
        <taxon>Actinomycetes</taxon>
        <taxon>Kitasatosporales</taxon>
        <taxon>Streptomycetaceae</taxon>
        <taxon>Streptomyces</taxon>
        <taxon>Streptomyces aurantiacus group</taxon>
    </lineage>
</organism>
<dbReference type="PROSITE" id="PS51318">
    <property type="entry name" value="TAT"/>
    <property type="match status" value="1"/>
</dbReference>
<evidence type="ECO:0000313" key="2">
    <source>
        <dbReference type="EMBL" id="PSM40782.1"/>
    </source>
</evidence>
<feature type="chain" id="PRO_5039120576" evidence="1">
    <location>
        <begin position="41"/>
        <end position="445"/>
    </location>
</feature>
<feature type="signal peptide" evidence="1">
    <location>
        <begin position="1"/>
        <end position="40"/>
    </location>
</feature>
<keyword evidence="1" id="KW-0732">Signal</keyword>
<evidence type="ECO:0000313" key="3">
    <source>
        <dbReference type="Proteomes" id="UP000240429"/>
    </source>
</evidence>
<comment type="caution">
    <text evidence="2">The sequence shown here is derived from an EMBL/GenBank/DDBJ whole genome shotgun (WGS) entry which is preliminary data.</text>
</comment>
<dbReference type="CDD" id="cd14748">
    <property type="entry name" value="PBP2_UgpB"/>
    <property type="match status" value="1"/>
</dbReference>
<dbReference type="PANTHER" id="PTHR43649:SF30">
    <property type="entry name" value="ABC TRANSPORTER SUBSTRATE-BINDING PROTEIN"/>
    <property type="match status" value="1"/>
</dbReference>
<dbReference type="InterPro" id="IPR006059">
    <property type="entry name" value="SBP"/>
</dbReference>
<accession>A0A2P8Q3H0</accession>
<dbReference type="EMBL" id="PYBJ01000017">
    <property type="protein sequence ID" value="PSM40782.1"/>
    <property type="molecule type" value="Genomic_DNA"/>
</dbReference>
<dbReference type="RefSeq" id="WP_107019103.1">
    <property type="nucleotide sequence ID" value="NZ_KZ679047.1"/>
</dbReference>
<dbReference type="InterPro" id="IPR006311">
    <property type="entry name" value="TAT_signal"/>
</dbReference>
<dbReference type="Gene3D" id="3.40.190.10">
    <property type="entry name" value="Periplasmic binding protein-like II"/>
    <property type="match status" value="1"/>
</dbReference>
<dbReference type="InterPro" id="IPR050490">
    <property type="entry name" value="Bact_solute-bd_prot1"/>
</dbReference>
<dbReference type="OrthoDB" id="2515880at2"/>
<dbReference type="Proteomes" id="UP000240429">
    <property type="component" value="Unassembled WGS sequence"/>
</dbReference>
<name>A0A2P8Q3H0_9ACTN</name>